<feature type="signal peptide" evidence="2">
    <location>
        <begin position="1"/>
        <end position="16"/>
    </location>
</feature>
<evidence type="ECO:0000313" key="3">
    <source>
        <dbReference type="EMBL" id="KAG2640938.1"/>
    </source>
</evidence>
<keyword evidence="2" id="KW-0732">Signal</keyword>
<accession>A0A8T0W0J2</accession>
<keyword evidence="4" id="KW-1185">Reference proteome</keyword>
<feature type="compositionally biased region" description="Basic residues" evidence="1">
    <location>
        <begin position="71"/>
        <end position="85"/>
    </location>
</feature>
<evidence type="ECO:0000256" key="2">
    <source>
        <dbReference type="SAM" id="SignalP"/>
    </source>
</evidence>
<evidence type="ECO:0000256" key="1">
    <source>
        <dbReference type="SAM" id="MobiDB-lite"/>
    </source>
</evidence>
<comment type="caution">
    <text evidence="3">The sequence shown here is derived from an EMBL/GenBank/DDBJ whole genome shotgun (WGS) entry which is preliminary data.</text>
</comment>
<dbReference type="Proteomes" id="UP000823388">
    <property type="component" value="Chromosome 2K"/>
</dbReference>
<feature type="region of interest" description="Disordered" evidence="1">
    <location>
        <begin position="67"/>
        <end position="91"/>
    </location>
</feature>
<sequence>MARRIHLLLLAALVSALLPAAPVSGVVHGARRHLAVADGVGSEHRRLLGVVERRARGAVAAGRWSATVRKGGGHGHGRGHGRGRGHGAPETPAMYYPRTVAGSANYHHGRSGAAATGPARPLLVALAAVAAVLLLRL</sequence>
<evidence type="ECO:0000313" key="4">
    <source>
        <dbReference type="Proteomes" id="UP000823388"/>
    </source>
</evidence>
<evidence type="ECO:0008006" key="5">
    <source>
        <dbReference type="Google" id="ProtNLM"/>
    </source>
</evidence>
<dbReference type="AlphaFoldDB" id="A0A8T0W0J2"/>
<organism evidence="3 4">
    <name type="scientific">Panicum virgatum</name>
    <name type="common">Blackwell switchgrass</name>
    <dbReference type="NCBI Taxonomy" id="38727"/>
    <lineage>
        <taxon>Eukaryota</taxon>
        <taxon>Viridiplantae</taxon>
        <taxon>Streptophyta</taxon>
        <taxon>Embryophyta</taxon>
        <taxon>Tracheophyta</taxon>
        <taxon>Spermatophyta</taxon>
        <taxon>Magnoliopsida</taxon>
        <taxon>Liliopsida</taxon>
        <taxon>Poales</taxon>
        <taxon>Poaceae</taxon>
        <taxon>PACMAD clade</taxon>
        <taxon>Panicoideae</taxon>
        <taxon>Panicodae</taxon>
        <taxon>Paniceae</taxon>
        <taxon>Panicinae</taxon>
        <taxon>Panicum</taxon>
        <taxon>Panicum sect. Hiantes</taxon>
    </lineage>
</organism>
<protein>
    <recommendedName>
        <fullName evidence="5">Shadow of prion protein</fullName>
    </recommendedName>
</protein>
<feature type="chain" id="PRO_5035809792" description="Shadow of prion protein" evidence="2">
    <location>
        <begin position="17"/>
        <end position="137"/>
    </location>
</feature>
<gene>
    <name evidence="3" type="ORF">PVAP13_2KG131216</name>
</gene>
<dbReference type="EMBL" id="CM029039">
    <property type="protein sequence ID" value="KAG2640938.1"/>
    <property type="molecule type" value="Genomic_DNA"/>
</dbReference>
<name>A0A8T0W0J2_PANVG</name>
<reference evidence="3" key="1">
    <citation type="submission" date="2020-05" db="EMBL/GenBank/DDBJ databases">
        <title>WGS assembly of Panicum virgatum.</title>
        <authorList>
            <person name="Lovell J.T."/>
            <person name="Jenkins J."/>
            <person name="Shu S."/>
            <person name="Juenger T.E."/>
            <person name="Schmutz J."/>
        </authorList>
    </citation>
    <scope>NUCLEOTIDE SEQUENCE</scope>
    <source>
        <strain evidence="3">AP13</strain>
    </source>
</reference>
<proteinExistence type="predicted"/>